<keyword evidence="2 5" id="KW-0479">Metal-binding</keyword>
<keyword evidence="7" id="KW-1185">Reference proteome</keyword>
<feature type="binding site" description="axial binding residue" evidence="5">
    <location>
        <position position="37"/>
    </location>
    <ligand>
        <name>heme b</name>
        <dbReference type="ChEBI" id="CHEBI:60344"/>
    </ligand>
    <ligandPart>
        <name>Fe</name>
        <dbReference type="ChEBI" id="CHEBI:18248"/>
    </ligandPart>
</feature>
<dbReference type="GO" id="GO:0042167">
    <property type="term" value="P:heme catabolic process"/>
    <property type="evidence" value="ECO:0007669"/>
    <property type="project" value="TreeGrafter"/>
</dbReference>
<evidence type="ECO:0000313" key="6">
    <source>
        <dbReference type="EMBL" id="RZQ61835.1"/>
    </source>
</evidence>
<dbReference type="GO" id="GO:0046872">
    <property type="term" value="F:metal ion binding"/>
    <property type="evidence" value="ECO:0007669"/>
    <property type="project" value="UniProtKB-KW"/>
</dbReference>
<dbReference type="InterPro" id="IPR016053">
    <property type="entry name" value="Haem_Oase-like"/>
</dbReference>
<reference evidence="6 7" key="1">
    <citation type="submission" date="2019-02" db="EMBL/GenBank/DDBJ databases">
        <title>Draft genome sequence of Amycolatopsis sp. 8-3EHSu isolated from roots of Suaeda maritima.</title>
        <authorList>
            <person name="Duangmal K."/>
            <person name="Chantavorakit T."/>
        </authorList>
    </citation>
    <scope>NUCLEOTIDE SEQUENCE [LARGE SCALE GENOMIC DNA]</scope>
    <source>
        <strain evidence="6 7">8-3EHSu</strain>
    </source>
</reference>
<dbReference type="PANTHER" id="PTHR10720">
    <property type="entry name" value="HEME OXYGENASE"/>
    <property type="match status" value="1"/>
</dbReference>
<dbReference type="GO" id="GO:0006979">
    <property type="term" value="P:response to oxidative stress"/>
    <property type="evidence" value="ECO:0007669"/>
    <property type="project" value="TreeGrafter"/>
</dbReference>
<accession>A0A4V2ELK0</accession>
<gene>
    <name evidence="6" type="ORF">EWH70_23105</name>
</gene>
<dbReference type="Gene3D" id="1.20.910.10">
    <property type="entry name" value="Heme oxygenase-like"/>
    <property type="match status" value="1"/>
</dbReference>
<evidence type="ECO:0000256" key="4">
    <source>
        <dbReference type="PIRSR" id="PIRSR000343-1"/>
    </source>
</evidence>
<dbReference type="SUPFAM" id="SSF48613">
    <property type="entry name" value="Heme oxygenase-like"/>
    <property type="match status" value="1"/>
</dbReference>
<dbReference type="OrthoDB" id="5493802at2"/>
<organism evidence="6 7">
    <name type="scientific">Amycolatopsis suaedae</name>
    <dbReference type="NCBI Taxonomy" id="2510978"/>
    <lineage>
        <taxon>Bacteria</taxon>
        <taxon>Bacillati</taxon>
        <taxon>Actinomycetota</taxon>
        <taxon>Actinomycetes</taxon>
        <taxon>Pseudonocardiales</taxon>
        <taxon>Pseudonocardiaceae</taxon>
        <taxon>Amycolatopsis</taxon>
    </lineage>
</organism>
<dbReference type="PANTHER" id="PTHR10720:SF0">
    <property type="entry name" value="HEME OXYGENASE"/>
    <property type="match status" value="1"/>
</dbReference>
<dbReference type="EMBL" id="SFCC01000011">
    <property type="protein sequence ID" value="RZQ61835.1"/>
    <property type="molecule type" value="Genomic_DNA"/>
</dbReference>
<evidence type="ECO:0000313" key="7">
    <source>
        <dbReference type="Proteomes" id="UP000292003"/>
    </source>
</evidence>
<dbReference type="Pfam" id="PF01126">
    <property type="entry name" value="Heme_oxygenase"/>
    <property type="match status" value="1"/>
</dbReference>
<sequence>MALQRRRAVTVTTAVTDTELTERPFSETLRASTKEIHDRAHHSSYMDALLAGELSLAGYGQLAAQYFYIYDTLEQATDAMANDPVGKGFAMDELRRVPALVKDLEFLFGEGWRDRITPLPSTRAYVERMREVCFTWPGGFVAHHYTRYLGDLAGGQVVRSLLRKTYQVTADGALFYDFDRVGNPHAFRKHYRALLNDAPWDTAERRRIIDETLLAFELNIAVLADLAKDLDAHRAA</sequence>
<dbReference type="GO" id="GO:0004392">
    <property type="term" value="F:heme oxygenase (decyclizing) activity"/>
    <property type="evidence" value="ECO:0007669"/>
    <property type="project" value="InterPro"/>
</dbReference>
<evidence type="ECO:0000256" key="3">
    <source>
        <dbReference type="ARBA" id="ARBA00023004"/>
    </source>
</evidence>
<dbReference type="PIRSF" id="PIRSF000343">
    <property type="entry name" value="Haem_Oase"/>
    <property type="match status" value="1"/>
</dbReference>
<protein>
    <submittedName>
        <fullName evidence="6">Biliverdin-producing heme oxygenase</fullName>
    </submittedName>
</protein>
<feature type="binding site" evidence="4">
    <location>
        <position position="145"/>
    </location>
    <ligand>
        <name>heme b</name>
        <dbReference type="ChEBI" id="CHEBI:60344"/>
    </ligand>
</feature>
<dbReference type="PRINTS" id="PR00088">
    <property type="entry name" value="HAEMOXYGNASE"/>
</dbReference>
<dbReference type="CDD" id="cd19165">
    <property type="entry name" value="HemeO"/>
    <property type="match status" value="1"/>
</dbReference>
<evidence type="ECO:0000256" key="5">
    <source>
        <dbReference type="PIRSR" id="PIRSR000343-2"/>
    </source>
</evidence>
<evidence type="ECO:0000256" key="2">
    <source>
        <dbReference type="ARBA" id="ARBA00022723"/>
    </source>
</evidence>
<proteinExistence type="predicted"/>
<name>A0A4V2ELK0_9PSEU</name>
<feature type="binding site" evidence="4">
    <location>
        <position position="30"/>
    </location>
    <ligand>
        <name>heme b</name>
        <dbReference type="ChEBI" id="CHEBI:60344"/>
    </ligand>
</feature>
<dbReference type="InterPro" id="IPR002051">
    <property type="entry name" value="Haem_Oase"/>
</dbReference>
<dbReference type="GO" id="GO:0006788">
    <property type="term" value="P:heme oxidation"/>
    <property type="evidence" value="ECO:0007669"/>
    <property type="project" value="InterPro"/>
</dbReference>
<comment type="caution">
    <text evidence="6">The sequence shown here is derived from an EMBL/GenBank/DDBJ whole genome shotgun (WGS) entry which is preliminary data.</text>
</comment>
<dbReference type="Proteomes" id="UP000292003">
    <property type="component" value="Unassembled WGS sequence"/>
</dbReference>
<dbReference type="AlphaFoldDB" id="A0A4V2ELK0"/>
<feature type="binding site" evidence="4">
    <location>
        <position position="192"/>
    </location>
    <ligand>
        <name>heme b</name>
        <dbReference type="ChEBI" id="CHEBI:60344"/>
    </ligand>
</feature>
<evidence type="ECO:0000256" key="1">
    <source>
        <dbReference type="ARBA" id="ARBA00022617"/>
    </source>
</evidence>
<dbReference type="InterPro" id="IPR016084">
    <property type="entry name" value="Haem_Oase-like_multi-hlx"/>
</dbReference>
<dbReference type="GO" id="GO:0020037">
    <property type="term" value="F:heme binding"/>
    <property type="evidence" value="ECO:0007669"/>
    <property type="project" value="TreeGrafter"/>
</dbReference>
<keyword evidence="1 4" id="KW-0349">Heme</keyword>
<keyword evidence="3 5" id="KW-0408">Iron</keyword>